<comment type="subcellular location">
    <subcellularLocation>
        <location evidence="8">Cell inner membrane</location>
        <topology evidence="8">Single-pass type I membrane protein</topology>
    </subcellularLocation>
    <text evidence="8">Localizes to the Z ring in an FtsZ-dependent manner.</text>
</comment>
<dbReference type="AlphaFoldDB" id="A0A1Y6EWQ7"/>
<dbReference type="GO" id="GO:0032153">
    <property type="term" value="C:cell division site"/>
    <property type="evidence" value="ECO:0007669"/>
    <property type="project" value="UniProtKB-UniRule"/>
</dbReference>
<accession>A0A1Y6EWQ7</accession>
<name>A0A1Y6EWQ7_9GAMM</name>
<comment type="subunit">
    <text evidence="8">Interacts with FtsZ via their C-terminal domains.</text>
</comment>
<keyword evidence="1 8" id="KW-1003">Cell membrane</keyword>
<organism evidence="12 13">
    <name type="scientific">Pseudidiomarina planktonica</name>
    <dbReference type="NCBI Taxonomy" id="1323738"/>
    <lineage>
        <taxon>Bacteria</taxon>
        <taxon>Pseudomonadati</taxon>
        <taxon>Pseudomonadota</taxon>
        <taxon>Gammaproteobacteria</taxon>
        <taxon>Alteromonadales</taxon>
        <taxon>Idiomarinaceae</taxon>
        <taxon>Pseudidiomarina</taxon>
    </lineage>
</organism>
<evidence type="ECO:0000313" key="12">
    <source>
        <dbReference type="EMBL" id="SMQ67108.1"/>
    </source>
</evidence>
<dbReference type="SMART" id="SM00771">
    <property type="entry name" value="ZipA_C"/>
    <property type="match status" value="1"/>
</dbReference>
<feature type="transmembrane region" description="Helical" evidence="8">
    <location>
        <begin position="6"/>
        <end position="27"/>
    </location>
</feature>
<keyword evidence="7 8" id="KW-0131">Cell cycle</keyword>
<feature type="region of interest" description="Disordered" evidence="10">
    <location>
        <begin position="38"/>
        <end position="161"/>
    </location>
</feature>
<keyword evidence="3 8" id="KW-0132">Cell division</keyword>
<dbReference type="NCBIfam" id="TIGR02205">
    <property type="entry name" value="septum_zipA"/>
    <property type="match status" value="1"/>
</dbReference>
<evidence type="ECO:0000256" key="8">
    <source>
        <dbReference type="HAMAP-Rule" id="MF_00509"/>
    </source>
</evidence>
<evidence type="ECO:0000256" key="5">
    <source>
        <dbReference type="ARBA" id="ARBA00022989"/>
    </source>
</evidence>
<comment type="function">
    <text evidence="8 9">Essential cell division protein that stabilizes the FtsZ protofilaments by cross-linking them and that serves as a cytoplasmic membrane anchor for the Z ring. Also required for the recruitment to the septal ring of downstream cell division proteins.</text>
</comment>
<sequence length="319" mass="35145">MNDLQIAFSVVGVLLILAIIGHGMWTIRRNDKMSKAQHDALARKRKKRDEQGFDADGIGEVRVVDGADVPKPSRDSKSGKVDKDPLTSAQAAMPDTSEPLSGTKSPEPSDSEFDSIHVDADERLTPVAPAAREAKSDSKADTKPERAAEAKAEPKAASKPTQMDLHIDEVTETEGITAEPEEVIALHVKGDIQGAILLQQMTELGFKFGEFDIFHRHETTAGTGPVLFSLANMFNPGTFDIDEMEVFKTQGIALFLALPVKGSAQQAFNMMHNAAQKIAKAVENGQVLDEHRNPLTRQTVQHIQQRIREFERRQLLRNH</sequence>
<dbReference type="Gene3D" id="3.30.1400.10">
    <property type="entry name" value="ZipA, C-terminal FtsZ-binding domain"/>
    <property type="match status" value="1"/>
</dbReference>
<keyword evidence="13" id="KW-1185">Reference proteome</keyword>
<dbReference type="RefSeq" id="WP_086434638.1">
    <property type="nucleotide sequence ID" value="NZ_FXWH01000001.1"/>
</dbReference>
<keyword evidence="5 8" id="KW-1133">Transmembrane helix</keyword>
<evidence type="ECO:0000256" key="9">
    <source>
        <dbReference type="RuleBase" id="RU003612"/>
    </source>
</evidence>
<dbReference type="EMBL" id="FXWH01000001">
    <property type="protein sequence ID" value="SMQ67108.1"/>
    <property type="molecule type" value="Genomic_DNA"/>
</dbReference>
<keyword evidence="4 8" id="KW-0812">Transmembrane</keyword>
<dbReference type="Proteomes" id="UP000194450">
    <property type="component" value="Unassembled WGS sequence"/>
</dbReference>
<gene>
    <name evidence="8" type="primary">zipA</name>
    <name evidence="12" type="ORF">SAMN06297229_1589</name>
</gene>
<evidence type="ECO:0000313" key="13">
    <source>
        <dbReference type="Proteomes" id="UP000194450"/>
    </source>
</evidence>
<dbReference type="Pfam" id="PF04354">
    <property type="entry name" value="ZipA_C"/>
    <property type="match status" value="1"/>
</dbReference>
<protein>
    <recommendedName>
        <fullName evidence="8 9">Cell division protein ZipA</fullName>
    </recommendedName>
</protein>
<feature type="compositionally biased region" description="Basic and acidic residues" evidence="10">
    <location>
        <begin position="71"/>
        <end position="85"/>
    </location>
</feature>
<evidence type="ECO:0000256" key="2">
    <source>
        <dbReference type="ARBA" id="ARBA00022519"/>
    </source>
</evidence>
<evidence type="ECO:0000256" key="1">
    <source>
        <dbReference type="ARBA" id="ARBA00022475"/>
    </source>
</evidence>
<dbReference type="InterPro" id="IPR007449">
    <property type="entry name" value="ZipA_FtsZ-bd_C"/>
</dbReference>
<feature type="compositionally biased region" description="Polar residues" evidence="10">
    <location>
        <begin position="98"/>
        <end position="108"/>
    </location>
</feature>
<evidence type="ECO:0000256" key="6">
    <source>
        <dbReference type="ARBA" id="ARBA00023136"/>
    </source>
</evidence>
<dbReference type="InterPro" id="IPR036765">
    <property type="entry name" value="ZipA_FtsZ-bd_C_sf"/>
</dbReference>
<keyword evidence="2 8" id="KW-0997">Cell inner membrane</keyword>
<feature type="domain" description="ZipA C-terminal FtsZ-binding" evidence="11">
    <location>
        <begin position="180"/>
        <end position="307"/>
    </location>
</feature>
<dbReference type="OrthoDB" id="7054914at2"/>
<evidence type="ECO:0000256" key="3">
    <source>
        <dbReference type="ARBA" id="ARBA00022618"/>
    </source>
</evidence>
<dbReference type="SUPFAM" id="SSF64383">
    <property type="entry name" value="Cell-division protein ZipA, C-terminal domain"/>
    <property type="match status" value="1"/>
</dbReference>
<evidence type="ECO:0000256" key="10">
    <source>
        <dbReference type="SAM" id="MobiDB-lite"/>
    </source>
</evidence>
<evidence type="ECO:0000256" key="7">
    <source>
        <dbReference type="ARBA" id="ARBA00023306"/>
    </source>
</evidence>
<dbReference type="GO" id="GO:0005886">
    <property type="term" value="C:plasma membrane"/>
    <property type="evidence" value="ECO:0007669"/>
    <property type="project" value="UniProtKB-SubCell"/>
</dbReference>
<dbReference type="HAMAP" id="MF_00509">
    <property type="entry name" value="ZipA"/>
    <property type="match status" value="1"/>
</dbReference>
<proteinExistence type="inferred from homology"/>
<dbReference type="GO" id="GO:0000917">
    <property type="term" value="P:division septum assembly"/>
    <property type="evidence" value="ECO:0007669"/>
    <property type="project" value="TreeGrafter"/>
</dbReference>
<feature type="compositionally biased region" description="Basic and acidic residues" evidence="10">
    <location>
        <begin position="132"/>
        <end position="156"/>
    </location>
</feature>
<dbReference type="PANTHER" id="PTHR38685">
    <property type="entry name" value="CELL DIVISION PROTEIN ZIPA"/>
    <property type="match status" value="1"/>
</dbReference>
<dbReference type="InterPro" id="IPR011919">
    <property type="entry name" value="Cell_div_ZipA"/>
</dbReference>
<dbReference type="GO" id="GO:0043093">
    <property type="term" value="P:FtsZ-dependent cytokinesis"/>
    <property type="evidence" value="ECO:0007669"/>
    <property type="project" value="UniProtKB-UniRule"/>
</dbReference>
<comment type="similarity">
    <text evidence="8 9">Belongs to the ZipA family.</text>
</comment>
<keyword evidence="6 8" id="KW-0472">Membrane</keyword>
<reference evidence="13" key="1">
    <citation type="submission" date="2017-04" db="EMBL/GenBank/DDBJ databases">
        <authorList>
            <person name="Varghese N."/>
            <person name="Submissions S."/>
        </authorList>
    </citation>
    <scope>NUCLEOTIDE SEQUENCE [LARGE SCALE GENOMIC DNA]</scope>
</reference>
<feature type="compositionally biased region" description="Basic and acidic residues" evidence="10">
    <location>
        <begin position="114"/>
        <end position="124"/>
    </location>
</feature>
<dbReference type="PANTHER" id="PTHR38685:SF1">
    <property type="entry name" value="CELL DIVISION PROTEIN ZIPA"/>
    <property type="match status" value="1"/>
</dbReference>
<evidence type="ECO:0000256" key="4">
    <source>
        <dbReference type="ARBA" id="ARBA00022692"/>
    </source>
</evidence>
<evidence type="ECO:0000259" key="11">
    <source>
        <dbReference type="SMART" id="SM00771"/>
    </source>
</evidence>